<dbReference type="GO" id="GO:0005737">
    <property type="term" value="C:cytoplasm"/>
    <property type="evidence" value="ECO:0007669"/>
    <property type="project" value="TreeGrafter"/>
</dbReference>
<dbReference type="PANTHER" id="PTHR11452">
    <property type="entry name" value="ALPHA-GALACTOSIDASE/ALPHA-N-ACETYLGALACTOSAMINIDASE"/>
    <property type="match status" value="1"/>
</dbReference>
<evidence type="ECO:0000259" key="6">
    <source>
        <dbReference type="Pfam" id="PF17450"/>
    </source>
</evidence>
<dbReference type="GO" id="GO:0004557">
    <property type="term" value="F:alpha-galactosidase activity"/>
    <property type="evidence" value="ECO:0007669"/>
    <property type="project" value="TreeGrafter"/>
</dbReference>
<evidence type="ECO:0000313" key="8">
    <source>
        <dbReference type="Proteomes" id="UP000507470"/>
    </source>
</evidence>
<dbReference type="Pfam" id="PF17450">
    <property type="entry name" value="Melibiase_2_C"/>
    <property type="match status" value="1"/>
</dbReference>
<dbReference type="EMBL" id="CACVKT020002674">
    <property type="protein sequence ID" value="CAC5379333.1"/>
    <property type="molecule type" value="Genomic_DNA"/>
</dbReference>
<keyword evidence="4" id="KW-0325">Glycoprotein</keyword>
<dbReference type="InterPro" id="IPR035373">
    <property type="entry name" value="Melibiase/NAGA_C"/>
</dbReference>
<comment type="similarity">
    <text evidence="1">Belongs to the glycosyl hydrolase 27 family.</text>
</comment>
<keyword evidence="8" id="KW-1185">Reference proteome</keyword>
<keyword evidence="2" id="KW-0378">Hydrolase</keyword>
<reference evidence="7 8" key="1">
    <citation type="submission" date="2020-06" db="EMBL/GenBank/DDBJ databases">
        <authorList>
            <person name="Li R."/>
            <person name="Bekaert M."/>
        </authorList>
    </citation>
    <scope>NUCLEOTIDE SEQUENCE [LARGE SCALE GENOMIC DNA]</scope>
    <source>
        <strain evidence="8">wild</strain>
    </source>
</reference>
<evidence type="ECO:0000256" key="5">
    <source>
        <dbReference type="ARBA" id="ARBA00023295"/>
    </source>
</evidence>
<keyword evidence="3" id="KW-1015">Disulfide bond</keyword>
<dbReference type="AlphaFoldDB" id="A0A6J8B762"/>
<evidence type="ECO:0000256" key="3">
    <source>
        <dbReference type="ARBA" id="ARBA00023157"/>
    </source>
</evidence>
<feature type="domain" description="Alpha galactosidase A C-terminal" evidence="6">
    <location>
        <begin position="74"/>
        <end position="158"/>
    </location>
</feature>
<keyword evidence="5" id="KW-0326">Glycosidase</keyword>
<proteinExistence type="inferred from homology"/>
<dbReference type="InterPro" id="IPR002241">
    <property type="entry name" value="Glyco_hydro_27"/>
</dbReference>
<dbReference type="Gene3D" id="2.60.40.1180">
    <property type="entry name" value="Golgi alpha-mannosidase II"/>
    <property type="match status" value="1"/>
</dbReference>
<name>A0A6J8B762_MYTCO</name>
<dbReference type="SUPFAM" id="SSF51445">
    <property type="entry name" value="(Trans)glycosidases"/>
    <property type="match status" value="1"/>
</dbReference>
<dbReference type="InterPro" id="IPR017853">
    <property type="entry name" value="GH"/>
</dbReference>
<evidence type="ECO:0000313" key="7">
    <source>
        <dbReference type="EMBL" id="CAC5379333.1"/>
    </source>
</evidence>
<evidence type="ECO:0000256" key="4">
    <source>
        <dbReference type="ARBA" id="ARBA00023180"/>
    </source>
</evidence>
<sequence length="167" mass="17996">MIIVGDFGLSYEQQKSQMALWAVMAAPLMMSNDLRQIDPQSKALLLNKNVLKINQDPMGIQGNRILKINQDPMGIQGKRILKTKDIQEWTRPIMPKGSVAIGILNTGEGGTGAKVKVLCSDLGLTSPGGYSITEEFTGTVVGSFKPQQYLNVTVVPSGVFFGSASPL</sequence>
<dbReference type="SUPFAM" id="SSF51011">
    <property type="entry name" value="Glycosyl hydrolase domain"/>
    <property type="match status" value="1"/>
</dbReference>
<dbReference type="InterPro" id="IPR013780">
    <property type="entry name" value="Glyco_hydro_b"/>
</dbReference>
<dbReference type="OrthoDB" id="5795902at2759"/>
<evidence type="ECO:0000256" key="2">
    <source>
        <dbReference type="ARBA" id="ARBA00022801"/>
    </source>
</evidence>
<dbReference type="GO" id="GO:0009311">
    <property type="term" value="P:oligosaccharide metabolic process"/>
    <property type="evidence" value="ECO:0007669"/>
    <property type="project" value="TreeGrafter"/>
</dbReference>
<accession>A0A6J8B762</accession>
<dbReference type="Proteomes" id="UP000507470">
    <property type="component" value="Unassembled WGS sequence"/>
</dbReference>
<dbReference type="Gene3D" id="3.20.20.70">
    <property type="entry name" value="Aldolase class I"/>
    <property type="match status" value="1"/>
</dbReference>
<dbReference type="GO" id="GO:0016139">
    <property type="term" value="P:glycoside catabolic process"/>
    <property type="evidence" value="ECO:0007669"/>
    <property type="project" value="TreeGrafter"/>
</dbReference>
<dbReference type="PANTHER" id="PTHR11452:SF14">
    <property type="entry name" value="ALPHA-GALACTOSIDASE A"/>
    <property type="match status" value="1"/>
</dbReference>
<dbReference type="Pfam" id="PF16499">
    <property type="entry name" value="Melibiase_2"/>
    <property type="match status" value="1"/>
</dbReference>
<dbReference type="InterPro" id="IPR013785">
    <property type="entry name" value="Aldolase_TIM"/>
</dbReference>
<evidence type="ECO:0000256" key="1">
    <source>
        <dbReference type="ARBA" id="ARBA00009743"/>
    </source>
</evidence>
<gene>
    <name evidence="7" type="ORF">MCOR_15410</name>
</gene>
<organism evidence="7 8">
    <name type="scientific">Mytilus coruscus</name>
    <name type="common">Sea mussel</name>
    <dbReference type="NCBI Taxonomy" id="42192"/>
    <lineage>
        <taxon>Eukaryota</taxon>
        <taxon>Metazoa</taxon>
        <taxon>Spiralia</taxon>
        <taxon>Lophotrochozoa</taxon>
        <taxon>Mollusca</taxon>
        <taxon>Bivalvia</taxon>
        <taxon>Autobranchia</taxon>
        <taxon>Pteriomorphia</taxon>
        <taxon>Mytilida</taxon>
        <taxon>Mytiloidea</taxon>
        <taxon>Mytilidae</taxon>
        <taxon>Mytilinae</taxon>
        <taxon>Mytilus</taxon>
    </lineage>
</organism>
<protein>
    <recommendedName>
        <fullName evidence="6">Alpha galactosidase A C-terminal domain-containing protein</fullName>
    </recommendedName>
</protein>